<accession>A0A1G9E7M0</accession>
<dbReference type="Proteomes" id="UP000199382">
    <property type="component" value="Unassembled WGS sequence"/>
</dbReference>
<dbReference type="RefSeq" id="WP_093161030.1">
    <property type="nucleotide sequence ID" value="NZ_FNEK01000051.1"/>
</dbReference>
<sequence length="339" mass="36273">MTALKQFSRLECPGIWRPEPEAQRQDVIVSFGDASLVIADRNNSALSHWSLAAVVRMNRGEEPALYTPSADATETLEIDDPTMIEAIETVRGAILKSRPRQGRLRLVLLTTALVALLGTAALWLPGALLRHTMSVVPGPTRTEIGTQLFTAIGRVSGSPCRSPRGDQALARLHARLLQPGKGALLVVPEGVPSTVSLPGGVMLLNRSLVEDHETPDVVAGFVLAEAERQAQTDPLRAVLETAGLVPTLRLLTTGHMTDDTLQAYAESLTATQPPVVNETRLLERFAAAAVPSTPYAYALDVTGESTLGMIEADPMRAGESRKPVLDDSDWVALQGICGN</sequence>
<dbReference type="EMBL" id="FNEK01000051">
    <property type="protein sequence ID" value="SDK72065.1"/>
    <property type="molecule type" value="Genomic_DNA"/>
</dbReference>
<keyword evidence="1" id="KW-1133">Transmembrane helix</keyword>
<feature type="transmembrane region" description="Helical" evidence="1">
    <location>
        <begin position="106"/>
        <end position="124"/>
    </location>
</feature>
<organism evidence="2 3">
    <name type="scientific">Aliiruegeria lutimaris</name>
    <dbReference type="NCBI Taxonomy" id="571298"/>
    <lineage>
        <taxon>Bacteria</taxon>
        <taxon>Pseudomonadati</taxon>
        <taxon>Pseudomonadota</taxon>
        <taxon>Alphaproteobacteria</taxon>
        <taxon>Rhodobacterales</taxon>
        <taxon>Roseobacteraceae</taxon>
        <taxon>Aliiruegeria</taxon>
    </lineage>
</organism>
<reference evidence="2 3" key="1">
    <citation type="submission" date="2016-10" db="EMBL/GenBank/DDBJ databases">
        <authorList>
            <person name="de Groot N.N."/>
        </authorList>
    </citation>
    <scope>NUCLEOTIDE SEQUENCE [LARGE SCALE GENOMIC DNA]</scope>
    <source>
        <strain evidence="2 3">DSM 25294</strain>
    </source>
</reference>
<keyword evidence="3" id="KW-1185">Reference proteome</keyword>
<proteinExistence type="predicted"/>
<dbReference type="OrthoDB" id="7822309at2"/>
<dbReference type="AlphaFoldDB" id="A0A1G9E7M0"/>
<gene>
    <name evidence="2" type="ORF">SAMN04488026_10513</name>
</gene>
<evidence type="ECO:0000256" key="1">
    <source>
        <dbReference type="SAM" id="Phobius"/>
    </source>
</evidence>
<name>A0A1G9E7M0_9RHOB</name>
<evidence type="ECO:0000313" key="2">
    <source>
        <dbReference type="EMBL" id="SDK72065.1"/>
    </source>
</evidence>
<evidence type="ECO:0000313" key="3">
    <source>
        <dbReference type="Proteomes" id="UP000199382"/>
    </source>
</evidence>
<keyword evidence="1" id="KW-0472">Membrane</keyword>
<keyword evidence="1" id="KW-0812">Transmembrane</keyword>
<protein>
    <submittedName>
        <fullName evidence="2">Uncharacterized protein</fullName>
    </submittedName>
</protein>
<dbReference type="STRING" id="571298.SAMN04488026_10513"/>